<evidence type="ECO:0000313" key="1">
    <source>
        <dbReference type="EMBL" id="MFC3997632.1"/>
    </source>
</evidence>
<comment type="caution">
    <text evidence="1">The sequence shown here is derived from an EMBL/GenBank/DDBJ whole genome shotgun (WGS) entry which is preliminary data.</text>
</comment>
<keyword evidence="2" id="KW-1185">Reference proteome</keyword>
<dbReference type="InterPro" id="IPR036388">
    <property type="entry name" value="WH-like_DNA-bd_sf"/>
</dbReference>
<gene>
    <name evidence="1" type="ORF">ACFOVU_16990</name>
</gene>
<dbReference type="SUPFAM" id="SSF46785">
    <property type="entry name" value="Winged helix' DNA-binding domain"/>
    <property type="match status" value="1"/>
</dbReference>
<proteinExistence type="predicted"/>
<dbReference type="RefSeq" id="WP_378534727.1">
    <property type="nucleotide sequence ID" value="NZ_JBHSBH010000010.1"/>
</dbReference>
<protein>
    <submittedName>
        <fullName evidence="1">ArsR/SmtB family transcription factor</fullName>
    </submittedName>
</protein>
<dbReference type="CDD" id="cd00090">
    <property type="entry name" value="HTH_ARSR"/>
    <property type="match status" value="1"/>
</dbReference>
<dbReference type="Gene3D" id="1.10.10.10">
    <property type="entry name" value="Winged helix-like DNA-binding domain superfamily/Winged helix DNA-binding domain"/>
    <property type="match status" value="1"/>
</dbReference>
<organism evidence="1 2">
    <name type="scientific">Nocardiopsis sediminis</name>
    <dbReference type="NCBI Taxonomy" id="1778267"/>
    <lineage>
        <taxon>Bacteria</taxon>
        <taxon>Bacillati</taxon>
        <taxon>Actinomycetota</taxon>
        <taxon>Actinomycetes</taxon>
        <taxon>Streptosporangiales</taxon>
        <taxon>Nocardiopsidaceae</taxon>
        <taxon>Nocardiopsis</taxon>
    </lineage>
</organism>
<evidence type="ECO:0000313" key="2">
    <source>
        <dbReference type="Proteomes" id="UP001595847"/>
    </source>
</evidence>
<dbReference type="EMBL" id="JBHSBH010000010">
    <property type="protein sequence ID" value="MFC3997632.1"/>
    <property type="molecule type" value="Genomic_DNA"/>
</dbReference>
<dbReference type="Pfam" id="PF12840">
    <property type="entry name" value="HTH_20"/>
    <property type="match status" value="1"/>
</dbReference>
<dbReference type="InterPro" id="IPR036390">
    <property type="entry name" value="WH_DNA-bd_sf"/>
</dbReference>
<sequence>MQDIEVIADPAAAVAALDPVRARLLAELHRPASAATLAAQVGLTRQKVNYHLRQLEAHGLVEVAETRTWGGLTERLLVATAAGYVVAPEPLGARPAPARDGNRLSAAYLIALAARAVREVGALARRAARAGRPLPVFALDTEIRFANPQDRAAFADELATAAARLAAKYHDEDAPDGRWQRLLVAVHPRPKDAGA</sequence>
<name>A0ABV8FRM3_9ACTN</name>
<dbReference type="Proteomes" id="UP001595847">
    <property type="component" value="Unassembled WGS sequence"/>
</dbReference>
<accession>A0ABV8FRM3</accession>
<dbReference type="InterPro" id="IPR011991">
    <property type="entry name" value="ArsR-like_HTH"/>
</dbReference>
<reference evidence="2" key="1">
    <citation type="journal article" date="2019" name="Int. J. Syst. Evol. Microbiol.">
        <title>The Global Catalogue of Microorganisms (GCM) 10K type strain sequencing project: providing services to taxonomists for standard genome sequencing and annotation.</title>
        <authorList>
            <consortium name="The Broad Institute Genomics Platform"/>
            <consortium name="The Broad Institute Genome Sequencing Center for Infectious Disease"/>
            <person name="Wu L."/>
            <person name="Ma J."/>
        </authorList>
    </citation>
    <scope>NUCLEOTIDE SEQUENCE [LARGE SCALE GENOMIC DNA]</scope>
    <source>
        <strain evidence="2">TBRC 1826</strain>
    </source>
</reference>